<evidence type="ECO:0000313" key="4">
    <source>
        <dbReference type="Proteomes" id="UP000475214"/>
    </source>
</evidence>
<evidence type="ECO:0000256" key="1">
    <source>
        <dbReference type="SAM" id="MobiDB-lite"/>
    </source>
</evidence>
<dbReference type="InterPro" id="IPR036365">
    <property type="entry name" value="PGBD-like_sf"/>
</dbReference>
<dbReference type="AlphaFoldDB" id="A0A6L9S9I4"/>
<evidence type="ECO:0000259" key="2">
    <source>
        <dbReference type="Pfam" id="PF01471"/>
    </source>
</evidence>
<dbReference type="RefSeq" id="WP_163739687.1">
    <property type="nucleotide sequence ID" value="NZ_JAAGOA010000011.1"/>
</dbReference>
<gene>
    <name evidence="3" type="ORF">G1H10_16360</name>
</gene>
<feature type="compositionally biased region" description="Basic and acidic residues" evidence="1">
    <location>
        <begin position="115"/>
        <end position="126"/>
    </location>
</feature>
<name>A0A6L9S9I4_9ACTN</name>
<dbReference type="Gene3D" id="1.10.101.10">
    <property type="entry name" value="PGBD-like superfamily/PGBD"/>
    <property type="match status" value="1"/>
</dbReference>
<feature type="compositionally biased region" description="Low complexity" evidence="1">
    <location>
        <begin position="137"/>
        <end position="155"/>
    </location>
</feature>
<accession>A0A6L9S9I4</accession>
<dbReference type="EMBL" id="JAAGOA010000011">
    <property type="protein sequence ID" value="NEE01747.1"/>
    <property type="molecule type" value="Genomic_DNA"/>
</dbReference>
<dbReference type="Pfam" id="PF01471">
    <property type="entry name" value="PG_binding_1"/>
    <property type="match status" value="1"/>
</dbReference>
<proteinExistence type="predicted"/>
<dbReference type="SUPFAM" id="SSF47090">
    <property type="entry name" value="PGBD-like"/>
    <property type="match status" value="1"/>
</dbReference>
<keyword evidence="4" id="KW-1185">Reference proteome</keyword>
<dbReference type="InterPro" id="IPR036366">
    <property type="entry name" value="PGBDSf"/>
</dbReference>
<feature type="region of interest" description="Disordered" evidence="1">
    <location>
        <begin position="115"/>
        <end position="163"/>
    </location>
</feature>
<dbReference type="InterPro" id="IPR002477">
    <property type="entry name" value="Peptidoglycan-bd-like"/>
</dbReference>
<protein>
    <recommendedName>
        <fullName evidence="2">Peptidoglycan binding-like domain-containing protein</fullName>
    </recommendedName>
</protein>
<feature type="domain" description="Peptidoglycan binding-like" evidence="2">
    <location>
        <begin position="51"/>
        <end position="99"/>
    </location>
</feature>
<reference evidence="3 4" key="1">
    <citation type="submission" date="2020-02" db="EMBL/GenBank/DDBJ databases">
        <authorList>
            <person name="Li X.-J."/>
            <person name="Han X.-M."/>
        </authorList>
    </citation>
    <scope>NUCLEOTIDE SEQUENCE [LARGE SCALE GENOMIC DNA]</scope>
    <source>
        <strain evidence="3 4">CCTCC AB 2017055</strain>
    </source>
</reference>
<comment type="caution">
    <text evidence="3">The sequence shown here is derived from an EMBL/GenBank/DDBJ whole genome shotgun (WGS) entry which is preliminary data.</text>
</comment>
<evidence type="ECO:0000313" key="3">
    <source>
        <dbReference type="EMBL" id="NEE01747.1"/>
    </source>
</evidence>
<dbReference type="Proteomes" id="UP000475214">
    <property type="component" value="Unassembled WGS sequence"/>
</dbReference>
<organism evidence="3 4">
    <name type="scientific">Phytoactinopolyspora halotolerans</name>
    <dbReference type="NCBI Taxonomy" id="1981512"/>
    <lineage>
        <taxon>Bacteria</taxon>
        <taxon>Bacillati</taxon>
        <taxon>Actinomycetota</taxon>
        <taxon>Actinomycetes</taxon>
        <taxon>Jiangellales</taxon>
        <taxon>Jiangellaceae</taxon>
        <taxon>Phytoactinopolyspora</taxon>
    </lineage>
</organism>
<sequence>MATYATAASPTTQQPATTWLRRAARVLSRYHRTVGDAWRQLSSPPAADPLSVQRILVEIGRLEPRHATGTTNPHTLRALAEFQRERELRSDGIADAATVHELALTWHAMSVTARKADGADRPDRAAGPDGADGTDGTDGTSGAPGSTDSPGSAAAPEHYRSAA</sequence>